<dbReference type="GO" id="GO:0016757">
    <property type="term" value="F:glycosyltransferase activity"/>
    <property type="evidence" value="ECO:0007669"/>
    <property type="project" value="UniProtKB-KW"/>
</dbReference>
<evidence type="ECO:0000256" key="2">
    <source>
        <dbReference type="ARBA" id="ARBA00022679"/>
    </source>
</evidence>
<dbReference type="Proteomes" id="UP000034961">
    <property type="component" value="Unassembled WGS sequence"/>
</dbReference>
<evidence type="ECO:0000313" key="4">
    <source>
        <dbReference type="EMBL" id="KKR91332.1"/>
    </source>
</evidence>
<sequence length="92" mass="10105">YHGLSQTDGQYRVGAALLDFQDIDNVLARLSDPVLEPETNYECSGERPGTVFPCGAILKDGLVYMYYGGADTFTAVATLDFNHLVDELSQRV</sequence>
<dbReference type="PANTHER" id="PTHR34106:SF5">
    <property type="entry name" value="GLYCOSIDASE"/>
    <property type="match status" value="1"/>
</dbReference>
<comment type="similarity">
    <text evidence="3">Belongs to the glycosyl hydrolase 130 family.</text>
</comment>
<dbReference type="AlphaFoldDB" id="A0A0G0XTU0"/>
<accession>A0A0G0XTU0</accession>
<dbReference type="Gene3D" id="2.115.10.20">
    <property type="entry name" value="Glycosyl hydrolase domain, family 43"/>
    <property type="match status" value="1"/>
</dbReference>
<reference evidence="4 5" key="1">
    <citation type="journal article" date="2015" name="Nature">
        <title>rRNA introns, odd ribosomes, and small enigmatic genomes across a large radiation of phyla.</title>
        <authorList>
            <person name="Brown C.T."/>
            <person name="Hug L.A."/>
            <person name="Thomas B.C."/>
            <person name="Sharon I."/>
            <person name="Castelle C.J."/>
            <person name="Singh A."/>
            <person name="Wilkins M.J."/>
            <person name="Williams K.H."/>
            <person name="Banfield J.F."/>
        </authorList>
    </citation>
    <scope>NUCLEOTIDE SEQUENCE [LARGE SCALE GENOMIC DNA]</scope>
</reference>
<dbReference type="GO" id="GO:0016798">
    <property type="term" value="F:hydrolase activity, acting on glycosyl bonds"/>
    <property type="evidence" value="ECO:0007669"/>
    <property type="project" value="UniProtKB-KW"/>
</dbReference>
<evidence type="ECO:0000313" key="5">
    <source>
        <dbReference type="Proteomes" id="UP000034961"/>
    </source>
</evidence>
<name>A0A0G0XTU0_9BACT</name>
<proteinExistence type="inferred from homology"/>
<organism evidence="4 5">
    <name type="scientific">Candidatus Roizmanbacteria bacterium GW2011_GWA1_41_13</name>
    <dbReference type="NCBI Taxonomy" id="1618474"/>
    <lineage>
        <taxon>Bacteria</taxon>
        <taxon>Candidatus Roizmaniibacteriota</taxon>
    </lineage>
</organism>
<dbReference type="SUPFAM" id="SSF75005">
    <property type="entry name" value="Arabinanase/levansucrase/invertase"/>
    <property type="match status" value="1"/>
</dbReference>
<protein>
    <submittedName>
        <fullName evidence="4">Glycosidase related protein</fullName>
    </submittedName>
</protein>
<dbReference type="Pfam" id="PF04041">
    <property type="entry name" value="Glyco_hydro_130"/>
    <property type="match status" value="1"/>
</dbReference>
<dbReference type="InterPro" id="IPR023296">
    <property type="entry name" value="Glyco_hydro_beta-prop_sf"/>
</dbReference>
<feature type="non-terminal residue" evidence="4">
    <location>
        <position position="1"/>
    </location>
</feature>
<keyword evidence="4" id="KW-0326">Glycosidase</keyword>
<comment type="caution">
    <text evidence="4">The sequence shown here is derived from an EMBL/GenBank/DDBJ whole genome shotgun (WGS) entry which is preliminary data.</text>
</comment>
<keyword evidence="2" id="KW-0808">Transferase</keyword>
<keyword evidence="1" id="KW-0328">Glycosyltransferase</keyword>
<evidence type="ECO:0000256" key="1">
    <source>
        <dbReference type="ARBA" id="ARBA00022676"/>
    </source>
</evidence>
<gene>
    <name evidence="4" type="ORF">UU41_C0040G0001</name>
</gene>
<evidence type="ECO:0000256" key="3">
    <source>
        <dbReference type="ARBA" id="ARBA00024356"/>
    </source>
</evidence>
<keyword evidence="4" id="KW-0378">Hydrolase</keyword>
<dbReference type="EMBL" id="LCAN01000040">
    <property type="protein sequence ID" value="KKR91332.1"/>
    <property type="molecule type" value="Genomic_DNA"/>
</dbReference>
<dbReference type="InterPro" id="IPR007184">
    <property type="entry name" value="Mannoside_phosphorylase"/>
</dbReference>
<dbReference type="PANTHER" id="PTHR34106">
    <property type="entry name" value="GLYCOSIDASE"/>
    <property type="match status" value="1"/>
</dbReference>